<reference evidence="1" key="1">
    <citation type="submission" date="2019-04" db="EMBL/GenBank/DDBJ databases">
        <title>Microbes associate with the intestines of laboratory mice.</title>
        <authorList>
            <person name="Navarre W."/>
            <person name="Wong E."/>
            <person name="Huang K."/>
            <person name="Tropini C."/>
            <person name="Ng K."/>
            <person name="Yu B."/>
        </authorList>
    </citation>
    <scope>NUCLEOTIDE SEQUENCE</scope>
    <source>
        <strain evidence="1">NM73_A23</strain>
    </source>
</reference>
<dbReference type="Proteomes" id="UP000308886">
    <property type="component" value="Unassembled WGS sequence"/>
</dbReference>
<proteinExistence type="predicted"/>
<sequence length="318" mass="36737">MLQETDSIQKAVETVPATLSPDSVEKEQIPDFTSKKSHWEVKVDSVLMPDAGEEVKAEVKPLPKYYKESFFAKDSLLHSEIHGGRYGIPGDPVPYTIQRDDVLTPVLIFLVFLLMFSAKRSWKTFRMQAKHFFHDFRKGSIMEKESISGTVYLFFAGVYTMVILSLLFYFYAKAYVAEVYVTLSEYTLMGFFFASVLSMWGLETALQQFANYVFFTPRDRSLWTAVKMMSTAWLGILLTPVFLLLAYFKLNEGNALIYALIVIIFVKLLLFYKCFLIFFKKRGAFLQIFLYFCTLEIVPPLILWGILVTIANYLKVNY</sequence>
<keyword evidence="2" id="KW-1185">Reference proteome</keyword>
<accession>A0AC61QQK4</accession>
<organism evidence="1 2">
    <name type="scientific">Palleniella muris</name>
    <dbReference type="NCBI Taxonomy" id="3038145"/>
    <lineage>
        <taxon>Bacteria</taxon>
        <taxon>Pseudomonadati</taxon>
        <taxon>Bacteroidota</taxon>
        <taxon>Bacteroidia</taxon>
        <taxon>Bacteroidales</taxon>
        <taxon>Prevotellaceae</taxon>
        <taxon>Palleniella</taxon>
    </lineage>
</organism>
<comment type="caution">
    <text evidence="1">The sequence shown here is derived from an EMBL/GenBank/DDBJ whole genome shotgun (WGS) entry which is preliminary data.</text>
</comment>
<evidence type="ECO:0000313" key="1">
    <source>
        <dbReference type="EMBL" id="TGX82441.1"/>
    </source>
</evidence>
<dbReference type="EMBL" id="SRZC01000009">
    <property type="protein sequence ID" value="TGX82441.1"/>
    <property type="molecule type" value="Genomic_DNA"/>
</dbReference>
<evidence type="ECO:0000313" key="2">
    <source>
        <dbReference type="Proteomes" id="UP000308886"/>
    </source>
</evidence>
<name>A0AC61QQK4_9BACT</name>
<gene>
    <name evidence="1" type="ORF">E5358_06620</name>
</gene>
<protein>
    <submittedName>
        <fullName evidence="1">DUF4271 domain-containing protein</fullName>
    </submittedName>
</protein>